<dbReference type="InterPro" id="IPR008271">
    <property type="entry name" value="Ser/Thr_kinase_AS"/>
</dbReference>
<proteinExistence type="predicted"/>
<evidence type="ECO:0000256" key="4">
    <source>
        <dbReference type="ARBA" id="ARBA00022741"/>
    </source>
</evidence>
<sequence>MRPNQLLGGRYRLDKRIGTGGMGEVWRAEDVTLERPVAVKVLHPAMADDADLRQRFLREARAIAALNAPGVVALYDSGEDTEPDGSVLPYLVMEFVVGRPLSAYVPAAEALPPPEVMRLVSQVALGLDAAHRVGIIHRDVKAANILVNRHRDATLLDFGLARRAGETALTTTGSVMGTIEYASPEQLRDEPLTPASDVYSLGVVAYECLAGMRPFDGQTVAAVIAGHLDREPPRLPPTVPPPIERVVMRALAKDPRDRFRTAGDFARACLEAAGTASAPPTPPTRPHLAATREVPREPSEPDTVAAEAAPRQRRRGRALLVTGVIAVVAILAAALVVIFTMNPPDDSGGGKPSDDNSTSSSEKPGPQKPRTSVLVSSANTKCLLLNKLDGSQAAIEATMGLCEGNKYEVYTYDTVGAKAVSIGFDSQFGGGEVHSCLGVKAAAKRLVADAKCKPGTAWKFTYLRTESGVDFWQIRSATDEKICLQAGAAVGDAASAKPCHDRANQKWRTESAG</sequence>
<dbReference type="Pfam" id="PF00069">
    <property type="entry name" value="Pkinase"/>
    <property type="match status" value="1"/>
</dbReference>
<dbReference type="PANTHER" id="PTHR43289:SF6">
    <property type="entry name" value="SERINE_THREONINE-PROTEIN KINASE NEKL-3"/>
    <property type="match status" value="1"/>
</dbReference>
<organism evidence="13 14">
    <name type="scientific">Stackebrandtia nassauensis (strain DSM 44728 / CIP 108903 / NRRL B-16338 / NBRC 102104 / LLR-40K-21)</name>
    <dbReference type="NCBI Taxonomy" id="446470"/>
    <lineage>
        <taxon>Bacteria</taxon>
        <taxon>Bacillati</taxon>
        <taxon>Actinomycetota</taxon>
        <taxon>Actinomycetes</taxon>
        <taxon>Glycomycetales</taxon>
        <taxon>Glycomycetaceae</taxon>
        <taxon>Stackebrandtia</taxon>
    </lineage>
</organism>
<evidence type="ECO:0000256" key="9">
    <source>
        <dbReference type="PROSITE-ProRule" id="PRU10141"/>
    </source>
</evidence>
<keyword evidence="11" id="KW-1133">Transmembrane helix</keyword>
<keyword evidence="4 9" id="KW-0547">Nucleotide-binding</keyword>
<evidence type="ECO:0000256" key="10">
    <source>
        <dbReference type="SAM" id="MobiDB-lite"/>
    </source>
</evidence>
<keyword evidence="3" id="KW-0808">Transferase</keyword>
<reference evidence="13 14" key="1">
    <citation type="journal article" date="2009" name="Stand. Genomic Sci.">
        <title>Complete genome sequence of Stackebrandtia nassauensis type strain (LLR-40K-21).</title>
        <authorList>
            <person name="Munk C."/>
            <person name="Lapidus A."/>
            <person name="Copeland A."/>
            <person name="Jando M."/>
            <person name="Mayilraj S."/>
            <person name="Glavina Del Rio T."/>
            <person name="Nolan M."/>
            <person name="Chen F."/>
            <person name="Lucas S."/>
            <person name="Tice H."/>
            <person name="Cheng J.F."/>
            <person name="Han C."/>
            <person name="Detter J.C."/>
            <person name="Bruce D."/>
            <person name="Goodwin L."/>
            <person name="Chain P."/>
            <person name="Pitluck S."/>
            <person name="Goker M."/>
            <person name="Ovchinikova G."/>
            <person name="Pati A."/>
            <person name="Ivanova N."/>
            <person name="Mavromatis K."/>
            <person name="Chen A."/>
            <person name="Palaniappan K."/>
            <person name="Land M."/>
            <person name="Hauser L."/>
            <person name="Chang Y.J."/>
            <person name="Jeffries C.D."/>
            <person name="Bristow J."/>
            <person name="Eisen J.A."/>
            <person name="Markowitz V."/>
            <person name="Hugenholtz P."/>
            <person name="Kyrpides N.C."/>
            <person name="Klenk H.P."/>
        </authorList>
    </citation>
    <scope>NUCLEOTIDE SEQUENCE [LARGE SCALE GENOMIC DNA]</scope>
    <source>
        <strain evidence="14">DSM 44728 / CIP 108903 / NRRL B-16338 / NBRC 102104 / LLR-40K-21</strain>
    </source>
</reference>
<feature type="domain" description="Protein kinase" evidence="12">
    <location>
        <begin position="11"/>
        <end position="270"/>
    </location>
</feature>
<dbReference type="SUPFAM" id="SSF56112">
    <property type="entry name" value="Protein kinase-like (PK-like)"/>
    <property type="match status" value="1"/>
</dbReference>
<dbReference type="FunFam" id="3.30.200.20:FF:000035">
    <property type="entry name" value="Serine/threonine protein kinase Stk1"/>
    <property type="match status" value="1"/>
</dbReference>
<comment type="catalytic activity">
    <reaction evidence="8">
        <text>L-seryl-[protein] + ATP = O-phospho-L-seryl-[protein] + ADP + H(+)</text>
        <dbReference type="Rhea" id="RHEA:17989"/>
        <dbReference type="Rhea" id="RHEA-COMP:9863"/>
        <dbReference type="Rhea" id="RHEA-COMP:11604"/>
        <dbReference type="ChEBI" id="CHEBI:15378"/>
        <dbReference type="ChEBI" id="CHEBI:29999"/>
        <dbReference type="ChEBI" id="CHEBI:30616"/>
        <dbReference type="ChEBI" id="CHEBI:83421"/>
        <dbReference type="ChEBI" id="CHEBI:456216"/>
        <dbReference type="EC" id="2.7.11.1"/>
    </reaction>
</comment>
<dbReference type="RefSeq" id="WP_013021059.1">
    <property type="nucleotide sequence ID" value="NC_013947.1"/>
</dbReference>
<comment type="catalytic activity">
    <reaction evidence="7">
        <text>L-threonyl-[protein] + ATP = O-phospho-L-threonyl-[protein] + ADP + H(+)</text>
        <dbReference type="Rhea" id="RHEA:46608"/>
        <dbReference type="Rhea" id="RHEA-COMP:11060"/>
        <dbReference type="Rhea" id="RHEA-COMP:11605"/>
        <dbReference type="ChEBI" id="CHEBI:15378"/>
        <dbReference type="ChEBI" id="CHEBI:30013"/>
        <dbReference type="ChEBI" id="CHEBI:30616"/>
        <dbReference type="ChEBI" id="CHEBI:61977"/>
        <dbReference type="ChEBI" id="CHEBI:456216"/>
        <dbReference type="EC" id="2.7.11.1"/>
    </reaction>
</comment>
<dbReference type="InterPro" id="IPR011009">
    <property type="entry name" value="Kinase-like_dom_sf"/>
</dbReference>
<evidence type="ECO:0000259" key="12">
    <source>
        <dbReference type="PROSITE" id="PS50011"/>
    </source>
</evidence>
<dbReference type="Gene3D" id="1.10.510.10">
    <property type="entry name" value="Transferase(Phosphotransferase) domain 1"/>
    <property type="match status" value="1"/>
</dbReference>
<dbReference type="GO" id="GO:0005524">
    <property type="term" value="F:ATP binding"/>
    <property type="evidence" value="ECO:0007669"/>
    <property type="project" value="UniProtKB-UniRule"/>
</dbReference>
<feature type="region of interest" description="Disordered" evidence="10">
    <location>
        <begin position="273"/>
        <end position="313"/>
    </location>
</feature>
<accession>D3PZ59</accession>
<evidence type="ECO:0000256" key="7">
    <source>
        <dbReference type="ARBA" id="ARBA00047899"/>
    </source>
</evidence>
<dbReference type="SMART" id="SM00220">
    <property type="entry name" value="S_TKc"/>
    <property type="match status" value="1"/>
</dbReference>
<dbReference type="GO" id="GO:0045717">
    <property type="term" value="P:negative regulation of fatty acid biosynthetic process"/>
    <property type="evidence" value="ECO:0007669"/>
    <property type="project" value="UniProtKB-ARBA"/>
</dbReference>
<feature type="binding site" evidence="9">
    <location>
        <position position="40"/>
    </location>
    <ligand>
        <name>ATP</name>
        <dbReference type="ChEBI" id="CHEBI:30616"/>
    </ligand>
</feature>
<protein>
    <recommendedName>
        <fullName evidence="1">non-specific serine/threonine protein kinase</fullName>
        <ecNumber evidence="1">2.7.11.1</ecNumber>
    </recommendedName>
</protein>
<evidence type="ECO:0000256" key="6">
    <source>
        <dbReference type="ARBA" id="ARBA00022840"/>
    </source>
</evidence>
<dbReference type="InterPro" id="IPR000719">
    <property type="entry name" value="Prot_kinase_dom"/>
</dbReference>
<dbReference type="Proteomes" id="UP000000844">
    <property type="component" value="Chromosome"/>
</dbReference>
<dbReference type="HOGENOM" id="CLU_000288_63_44_11"/>
<dbReference type="CDD" id="cd14014">
    <property type="entry name" value="STKc_PknB_like"/>
    <property type="match status" value="1"/>
</dbReference>
<keyword evidence="11" id="KW-0472">Membrane</keyword>
<dbReference type="PROSITE" id="PS00107">
    <property type="entry name" value="PROTEIN_KINASE_ATP"/>
    <property type="match status" value="1"/>
</dbReference>
<dbReference type="PROSITE" id="PS00108">
    <property type="entry name" value="PROTEIN_KINASE_ST"/>
    <property type="match status" value="1"/>
</dbReference>
<dbReference type="STRING" id="446470.Snas_5859"/>
<dbReference type="Gene3D" id="3.30.200.20">
    <property type="entry name" value="Phosphorylase Kinase, domain 1"/>
    <property type="match status" value="1"/>
</dbReference>
<evidence type="ECO:0000313" key="14">
    <source>
        <dbReference type="Proteomes" id="UP000000844"/>
    </source>
</evidence>
<dbReference type="OrthoDB" id="9769043at2"/>
<evidence type="ECO:0000256" key="8">
    <source>
        <dbReference type="ARBA" id="ARBA00048679"/>
    </source>
</evidence>
<keyword evidence="6 9" id="KW-0067">ATP-binding</keyword>
<evidence type="ECO:0000256" key="3">
    <source>
        <dbReference type="ARBA" id="ARBA00022679"/>
    </source>
</evidence>
<dbReference type="AlphaFoldDB" id="D3PZ59"/>
<gene>
    <name evidence="13" type="ordered locus">Snas_5859</name>
</gene>
<dbReference type="PANTHER" id="PTHR43289">
    <property type="entry name" value="MITOGEN-ACTIVATED PROTEIN KINASE KINASE KINASE 20-RELATED"/>
    <property type="match status" value="1"/>
</dbReference>
<evidence type="ECO:0000256" key="1">
    <source>
        <dbReference type="ARBA" id="ARBA00012513"/>
    </source>
</evidence>
<dbReference type="eggNOG" id="COG0515">
    <property type="taxonomic scope" value="Bacteria"/>
</dbReference>
<keyword evidence="2 13" id="KW-0723">Serine/threonine-protein kinase</keyword>
<dbReference type="PROSITE" id="PS50011">
    <property type="entry name" value="PROTEIN_KINASE_DOM"/>
    <property type="match status" value="1"/>
</dbReference>
<dbReference type="EC" id="2.7.11.1" evidence="1"/>
<dbReference type="EMBL" id="CP001778">
    <property type="protein sequence ID" value="ADD45488.1"/>
    <property type="molecule type" value="Genomic_DNA"/>
</dbReference>
<evidence type="ECO:0000256" key="2">
    <source>
        <dbReference type="ARBA" id="ARBA00022527"/>
    </source>
</evidence>
<keyword evidence="5 13" id="KW-0418">Kinase</keyword>
<dbReference type="FunFam" id="1.10.510.10:FF:000021">
    <property type="entry name" value="Serine/threonine protein kinase"/>
    <property type="match status" value="1"/>
</dbReference>
<dbReference type="KEGG" id="sna:Snas_5859"/>
<keyword evidence="11" id="KW-0812">Transmembrane</keyword>
<feature type="region of interest" description="Disordered" evidence="10">
    <location>
        <begin position="344"/>
        <end position="373"/>
    </location>
</feature>
<evidence type="ECO:0000256" key="11">
    <source>
        <dbReference type="SAM" id="Phobius"/>
    </source>
</evidence>
<dbReference type="CDD" id="cd00161">
    <property type="entry name" value="beta-trefoil_Ricin-like"/>
    <property type="match status" value="1"/>
</dbReference>
<keyword evidence="14" id="KW-1185">Reference proteome</keyword>
<dbReference type="GO" id="GO:0004674">
    <property type="term" value="F:protein serine/threonine kinase activity"/>
    <property type="evidence" value="ECO:0007669"/>
    <property type="project" value="UniProtKB-KW"/>
</dbReference>
<feature type="transmembrane region" description="Helical" evidence="11">
    <location>
        <begin position="318"/>
        <end position="341"/>
    </location>
</feature>
<dbReference type="InterPro" id="IPR017441">
    <property type="entry name" value="Protein_kinase_ATP_BS"/>
</dbReference>
<name>D3PZ59_STANL</name>
<evidence type="ECO:0000313" key="13">
    <source>
        <dbReference type="EMBL" id="ADD45488.1"/>
    </source>
</evidence>
<evidence type="ECO:0000256" key="5">
    <source>
        <dbReference type="ARBA" id="ARBA00022777"/>
    </source>
</evidence>